<evidence type="ECO:0000313" key="3">
    <source>
        <dbReference type="Proteomes" id="UP000800200"/>
    </source>
</evidence>
<organism evidence="2 3">
    <name type="scientific">Zopfia rhizophila CBS 207.26</name>
    <dbReference type="NCBI Taxonomy" id="1314779"/>
    <lineage>
        <taxon>Eukaryota</taxon>
        <taxon>Fungi</taxon>
        <taxon>Dikarya</taxon>
        <taxon>Ascomycota</taxon>
        <taxon>Pezizomycotina</taxon>
        <taxon>Dothideomycetes</taxon>
        <taxon>Dothideomycetes incertae sedis</taxon>
        <taxon>Zopfiaceae</taxon>
        <taxon>Zopfia</taxon>
    </lineage>
</organism>
<feature type="compositionally biased region" description="Basic and acidic residues" evidence="1">
    <location>
        <begin position="134"/>
        <end position="148"/>
    </location>
</feature>
<dbReference type="EMBL" id="ML994644">
    <property type="protein sequence ID" value="KAF2183086.1"/>
    <property type="molecule type" value="Genomic_DNA"/>
</dbReference>
<evidence type="ECO:0000256" key="1">
    <source>
        <dbReference type="SAM" id="MobiDB-lite"/>
    </source>
</evidence>
<feature type="region of interest" description="Disordered" evidence="1">
    <location>
        <begin position="1"/>
        <end position="92"/>
    </location>
</feature>
<feature type="compositionally biased region" description="Polar residues" evidence="1">
    <location>
        <begin position="151"/>
        <end position="160"/>
    </location>
</feature>
<reference evidence="2" key="1">
    <citation type="journal article" date="2020" name="Stud. Mycol.">
        <title>101 Dothideomycetes genomes: a test case for predicting lifestyles and emergence of pathogens.</title>
        <authorList>
            <person name="Haridas S."/>
            <person name="Albert R."/>
            <person name="Binder M."/>
            <person name="Bloem J."/>
            <person name="Labutti K."/>
            <person name="Salamov A."/>
            <person name="Andreopoulos B."/>
            <person name="Baker S."/>
            <person name="Barry K."/>
            <person name="Bills G."/>
            <person name="Bluhm B."/>
            <person name="Cannon C."/>
            <person name="Castanera R."/>
            <person name="Culley D."/>
            <person name="Daum C."/>
            <person name="Ezra D."/>
            <person name="Gonzalez J."/>
            <person name="Henrissat B."/>
            <person name="Kuo A."/>
            <person name="Liang C."/>
            <person name="Lipzen A."/>
            <person name="Lutzoni F."/>
            <person name="Magnuson J."/>
            <person name="Mondo S."/>
            <person name="Nolan M."/>
            <person name="Ohm R."/>
            <person name="Pangilinan J."/>
            <person name="Park H.-J."/>
            <person name="Ramirez L."/>
            <person name="Alfaro M."/>
            <person name="Sun H."/>
            <person name="Tritt A."/>
            <person name="Yoshinaga Y."/>
            <person name="Zwiers L.-H."/>
            <person name="Turgeon B."/>
            <person name="Goodwin S."/>
            <person name="Spatafora J."/>
            <person name="Crous P."/>
            <person name="Grigoriev I."/>
        </authorList>
    </citation>
    <scope>NUCLEOTIDE SEQUENCE</scope>
    <source>
        <strain evidence="2">CBS 207.26</strain>
    </source>
</reference>
<dbReference type="AlphaFoldDB" id="A0A6A6DZK7"/>
<proteinExistence type="predicted"/>
<protein>
    <submittedName>
        <fullName evidence="2">Uncharacterized protein</fullName>
    </submittedName>
</protein>
<feature type="compositionally biased region" description="Low complexity" evidence="1">
    <location>
        <begin position="52"/>
        <end position="69"/>
    </location>
</feature>
<sequence>MNAPEFPNPSDNMGPTVDGGSDHSSIPTVKGNDDTPANDTSGTAHEEDESNAQDVGVAGVGDQAAVPAVEAKEESVATMEAPEPDQQGETKYSVKRHGLDRWFRPIEKGSPGCQGLDGKKRRLLEEDGDISIPDQKKRETEPKEEPPKPLKQSTLFDFGF</sequence>
<gene>
    <name evidence="2" type="ORF">K469DRAFT_786423</name>
</gene>
<feature type="region of interest" description="Disordered" evidence="1">
    <location>
        <begin position="105"/>
        <end position="160"/>
    </location>
</feature>
<dbReference type="Proteomes" id="UP000800200">
    <property type="component" value="Unassembled WGS sequence"/>
</dbReference>
<keyword evidence="3" id="KW-1185">Reference proteome</keyword>
<name>A0A6A6DZK7_9PEZI</name>
<evidence type="ECO:0000313" key="2">
    <source>
        <dbReference type="EMBL" id="KAF2183086.1"/>
    </source>
</evidence>
<accession>A0A6A6DZK7</accession>